<gene>
    <name evidence="2" type="ORF">HPLM_LOCUS20617</name>
</gene>
<dbReference type="Proteomes" id="UP000268014">
    <property type="component" value="Unassembled WGS sequence"/>
</dbReference>
<keyword evidence="3" id="KW-1185">Reference proteome</keyword>
<evidence type="ECO:0000313" key="2">
    <source>
        <dbReference type="EMBL" id="VDO84965.1"/>
    </source>
</evidence>
<evidence type="ECO:0000313" key="3">
    <source>
        <dbReference type="Proteomes" id="UP000268014"/>
    </source>
</evidence>
<feature type="compositionally biased region" description="Polar residues" evidence="1">
    <location>
        <begin position="9"/>
        <end position="29"/>
    </location>
</feature>
<reference evidence="2 3" key="2">
    <citation type="submission" date="2018-11" db="EMBL/GenBank/DDBJ databases">
        <authorList>
            <consortium name="Pathogen Informatics"/>
        </authorList>
    </citation>
    <scope>NUCLEOTIDE SEQUENCE [LARGE SCALE GENOMIC DNA]</scope>
    <source>
        <strain evidence="2 3">MHpl1</strain>
    </source>
</reference>
<proteinExistence type="predicted"/>
<accession>A0A0N4X8D3</accession>
<evidence type="ECO:0000313" key="4">
    <source>
        <dbReference type="WBParaSite" id="HPLM_0002062501-mRNA-1"/>
    </source>
</evidence>
<evidence type="ECO:0000256" key="1">
    <source>
        <dbReference type="SAM" id="MobiDB-lite"/>
    </source>
</evidence>
<dbReference type="AlphaFoldDB" id="A0A0N4X8D3"/>
<dbReference type="WBParaSite" id="HPLM_0002062501-mRNA-1">
    <property type="protein sequence ID" value="HPLM_0002062501-mRNA-1"/>
    <property type="gene ID" value="HPLM_0002062501"/>
</dbReference>
<protein>
    <submittedName>
        <fullName evidence="2 4">Uncharacterized protein</fullName>
    </submittedName>
</protein>
<sequence>MASTKPRPSVQQQAIHEWNGNSSKRSTTDYPRMGRPLRRVAVDLEIKENSPMPPPTAYSQLMAVSRGGSVALSSMVRHPIFEMGLALSSSPMPPPTAYSQLMAVSRGGSVALSSMVVAFLIGRDSRSHGSPIPCFGRTVRISTTVCRNRLLSRVEQLYSSSRRFDVLLAPLFSDVLRQHEKRPVERSIQHEDEDDEFFVVDGDW</sequence>
<dbReference type="EMBL" id="UZAF01022403">
    <property type="protein sequence ID" value="VDO84965.1"/>
    <property type="molecule type" value="Genomic_DNA"/>
</dbReference>
<reference evidence="4" key="1">
    <citation type="submission" date="2017-02" db="UniProtKB">
        <authorList>
            <consortium name="WormBaseParasite"/>
        </authorList>
    </citation>
    <scope>IDENTIFICATION</scope>
</reference>
<feature type="region of interest" description="Disordered" evidence="1">
    <location>
        <begin position="1"/>
        <end position="36"/>
    </location>
</feature>
<name>A0A0N4X8D3_HAEPC</name>
<organism evidence="4">
    <name type="scientific">Haemonchus placei</name>
    <name type="common">Barber's pole worm</name>
    <dbReference type="NCBI Taxonomy" id="6290"/>
    <lineage>
        <taxon>Eukaryota</taxon>
        <taxon>Metazoa</taxon>
        <taxon>Ecdysozoa</taxon>
        <taxon>Nematoda</taxon>
        <taxon>Chromadorea</taxon>
        <taxon>Rhabditida</taxon>
        <taxon>Rhabditina</taxon>
        <taxon>Rhabditomorpha</taxon>
        <taxon>Strongyloidea</taxon>
        <taxon>Trichostrongylidae</taxon>
        <taxon>Haemonchus</taxon>
    </lineage>
</organism>